<dbReference type="Proteomes" id="UP000182798">
    <property type="component" value="Unassembled WGS sequence"/>
</dbReference>
<evidence type="ECO:0000313" key="2">
    <source>
        <dbReference type="EMBL" id="OIR23868.1"/>
    </source>
</evidence>
<dbReference type="EMBL" id="MIQH01001046">
    <property type="protein sequence ID" value="OIR23868.1"/>
    <property type="molecule type" value="Genomic_DNA"/>
</dbReference>
<organism evidence="2 3">
    <name type="scientific">Bathymodiolus thermophilus thioautotrophic gill symbiont</name>
    <dbReference type="NCBI Taxonomy" id="2360"/>
    <lineage>
        <taxon>Bacteria</taxon>
        <taxon>Pseudomonadati</taxon>
        <taxon>Pseudomonadota</taxon>
        <taxon>Gammaproteobacteria</taxon>
        <taxon>sulfur-oxidizing symbionts</taxon>
    </lineage>
</organism>
<reference evidence="3" key="1">
    <citation type="submission" date="2016-09" db="EMBL/GenBank/DDBJ databases">
        <title>Genome Sequence of Bathymodiolus thermophilus sulfur-oxidizing gill endosymbiont.</title>
        <authorList>
            <person name="Ponnudurai R."/>
            <person name="Kleiner M."/>
            <person name="Sayavedra L."/>
            <person name="Thuermer A."/>
            <person name="Felbeck H."/>
            <person name="Schlueter R."/>
            <person name="Schweder T."/>
            <person name="Markert S."/>
        </authorList>
    </citation>
    <scope>NUCLEOTIDE SEQUENCE [LARGE SCALE GENOMIC DNA]</scope>
    <source>
        <strain evidence="3">BAT/CrabSpa'14</strain>
    </source>
</reference>
<dbReference type="RefSeq" id="WP_071565213.1">
    <property type="nucleotide sequence ID" value="NZ_MIQH01001046.1"/>
</dbReference>
<sequence>MVNYKDRWGRGIDNDTDNNVDGLISAFNENIGCLIITVIRWFLMVGMKWIDLLMLGEMLGLG</sequence>
<feature type="transmembrane region" description="Helical" evidence="1">
    <location>
        <begin position="31"/>
        <end position="50"/>
    </location>
</feature>
<keyword evidence="1" id="KW-1133">Transmembrane helix</keyword>
<comment type="caution">
    <text evidence="2">The sequence shown here is derived from an EMBL/GenBank/DDBJ whole genome shotgun (WGS) entry which is preliminary data.</text>
</comment>
<name>A0A1J5TUM3_9GAMM</name>
<keyword evidence="1" id="KW-0812">Transmembrane</keyword>
<evidence type="ECO:0000313" key="3">
    <source>
        <dbReference type="Proteomes" id="UP000182798"/>
    </source>
</evidence>
<protein>
    <submittedName>
        <fullName evidence="2">Uncharacterized protein</fullName>
    </submittedName>
</protein>
<evidence type="ECO:0000256" key="1">
    <source>
        <dbReference type="SAM" id="Phobius"/>
    </source>
</evidence>
<proteinExistence type="predicted"/>
<dbReference type="AlphaFoldDB" id="A0A1J5TUM3"/>
<gene>
    <name evidence="2" type="ORF">BGC33_01765</name>
</gene>
<keyword evidence="1" id="KW-0472">Membrane</keyword>
<accession>A0A1J5TUM3</accession>